<dbReference type="EMBL" id="QZAM01000060">
    <property type="protein sequence ID" value="THW46255.1"/>
    <property type="molecule type" value="Genomic_DNA"/>
</dbReference>
<reference evidence="1 2" key="1">
    <citation type="submission" date="2018-10" db="EMBL/GenBank/DDBJ databases">
        <title>Fifty Aureobasidium pullulans genomes reveal a recombining polyextremotolerant generalist.</title>
        <authorList>
            <person name="Gostincar C."/>
            <person name="Turk M."/>
            <person name="Zajc J."/>
            <person name="Gunde-Cimerman N."/>
        </authorList>
    </citation>
    <scope>NUCLEOTIDE SEQUENCE [LARGE SCALE GENOMIC DNA]</scope>
    <source>
        <strain evidence="1 2">EXF-10796</strain>
    </source>
</reference>
<evidence type="ECO:0000313" key="2">
    <source>
        <dbReference type="Proteomes" id="UP000309076"/>
    </source>
</evidence>
<organism evidence="1 2">
    <name type="scientific">Aureobasidium pullulans</name>
    <name type="common">Black yeast</name>
    <name type="synonym">Pullularia pullulans</name>
    <dbReference type="NCBI Taxonomy" id="5580"/>
    <lineage>
        <taxon>Eukaryota</taxon>
        <taxon>Fungi</taxon>
        <taxon>Dikarya</taxon>
        <taxon>Ascomycota</taxon>
        <taxon>Pezizomycotina</taxon>
        <taxon>Dothideomycetes</taxon>
        <taxon>Dothideomycetidae</taxon>
        <taxon>Dothideales</taxon>
        <taxon>Saccotheciaceae</taxon>
        <taxon>Aureobasidium</taxon>
    </lineage>
</organism>
<comment type="caution">
    <text evidence="1">The sequence shown here is derived from an EMBL/GenBank/DDBJ whole genome shotgun (WGS) entry which is preliminary data.</text>
</comment>
<proteinExistence type="predicted"/>
<accession>A0AB74J1B0</accession>
<evidence type="ECO:0000313" key="1">
    <source>
        <dbReference type="EMBL" id="THW46255.1"/>
    </source>
</evidence>
<dbReference type="Proteomes" id="UP000309076">
    <property type="component" value="Unassembled WGS sequence"/>
</dbReference>
<sequence length="230" mass="26503">MSAFSLSNDEDSFKKFFMDNVKKEPDVILTPKPRGPPSISVGAVPGLPFADLPAVTWMAERKARPGVLPTQSLSTTTLEKILPDDNFEQLEKWYKYERVKAELEECYRPRLVAAEAEFEKWRHMTEHTAADVAATREGDDEVAAAMHDAILDRAQGRVVHWRPIVERERTEVQRRERKIRVWEQPALDAQDLLSKRHGPLDVRWILVLYIKIRQHSSGPNEIRQKTKIAI</sequence>
<protein>
    <submittedName>
        <fullName evidence="1">Uncharacterized protein</fullName>
    </submittedName>
</protein>
<gene>
    <name evidence="1" type="ORF">D6D21_04000</name>
</gene>
<dbReference type="AlphaFoldDB" id="A0AB74J1B0"/>
<name>A0AB74J1B0_AURPU</name>